<evidence type="ECO:0000256" key="1">
    <source>
        <dbReference type="ARBA" id="ARBA00010213"/>
    </source>
</evidence>
<sequence length="766" mass="88840">MRLLSSEQSSCFLSNSKPSHSVSLEAVNVKTFNIKSSYCINKMYYLPISNKHPLLSETYSNKQLIHIHNSISIEIPFSLRQYTTLYYIIIIIIIIITWLDNVKAKPSYYKSFIYTTEQNTNNNNKNSNHNNDSWNMIEPWEPLKKPIENQLDRFNNDHKHNEWNNIRLQYQSHQLYLLNNNGAKCNDGSSAGYYYRPAKYTTVSRWLIFLEGGWYCFDEETCILRESNAFSLFSSKFWPKTRSFGGILSSDSNANPIYHEFHSVFIPYCSSDLWTGKMANRSGDFYFHGSRILAAVIDNIPWQNVAYTEKVIFAGSSAGGIGVLMNIDRLSRKLFNRIGYPVLVSGIIDSSWFIHIPAYQESKCVNAFECPPEEGIHRGMKFWNPRIPKPCRKAHPKEEKWKCYLAPFMYPHLKTPVYIVQSLFDEAQMQMSKVPLLTGGTYSKWAYIQNLGKEVARSLQAAGGVFAPSCLDHEILTKNNWVHKMIGTISLVNAIKSWDNELEKHWVKQKLLYFSIHYPNILLKAQQSNTNNRQKSEHEESITTGTTTTTTTTTTMATNSTLMFLSRLVHLLNQYPKRYKRHLIHFNDYTLLKSYPYAFTMTRLNQKNFSQLIKQYHKPRKHINSIFGHYSNSFMYHIIDSCGLFSINGNHGTYLCKNMSNHHNITYMKPFKNHTLKYIPSIDYLIPQCNPTCGYLSNPQRIKLIDILALYQVNTNLLANLLGLSITTLRSYNSEQQMHALFCSHHHNNNRIKRGLSQLLLPQLFI</sequence>
<evidence type="ECO:0008006" key="6">
    <source>
        <dbReference type="Google" id="ProtNLM"/>
    </source>
</evidence>
<dbReference type="Pfam" id="PF03283">
    <property type="entry name" value="PAE"/>
    <property type="match status" value="1"/>
</dbReference>
<feature type="transmembrane region" description="Helical" evidence="3">
    <location>
        <begin position="84"/>
        <end position="102"/>
    </location>
</feature>
<proteinExistence type="inferred from homology"/>
<evidence type="ECO:0000256" key="2">
    <source>
        <dbReference type="SAM" id="MobiDB-lite"/>
    </source>
</evidence>
<keyword evidence="3" id="KW-0472">Membrane</keyword>
<dbReference type="PANTHER" id="PTHR21562:SF122">
    <property type="entry name" value="PALMITOLEOYL-PROTEIN CARBOXYLESTERASE NOTUM"/>
    <property type="match status" value="1"/>
</dbReference>
<evidence type="ECO:0000313" key="4">
    <source>
        <dbReference type="Proteomes" id="UP000050790"/>
    </source>
</evidence>
<feature type="region of interest" description="Disordered" evidence="2">
    <location>
        <begin position="529"/>
        <end position="552"/>
    </location>
</feature>
<dbReference type="PANTHER" id="PTHR21562">
    <property type="entry name" value="NOTUM-RELATED"/>
    <property type="match status" value="1"/>
</dbReference>
<comment type="similarity">
    <text evidence="1">Belongs to the pectinacetylesterase family. Notum subfamily.</text>
</comment>
<dbReference type="WBParaSite" id="SMRG1_990.1">
    <property type="protein sequence ID" value="SMRG1_990.1"/>
    <property type="gene ID" value="SMRG1_990"/>
</dbReference>
<dbReference type="AlphaFoldDB" id="A0AA85APW0"/>
<organism evidence="4 5">
    <name type="scientific">Schistosoma margrebowiei</name>
    <dbReference type="NCBI Taxonomy" id="48269"/>
    <lineage>
        <taxon>Eukaryota</taxon>
        <taxon>Metazoa</taxon>
        <taxon>Spiralia</taxon>
        <taxon>Lophotrochozoa</taxon>
        <taxon>Platyhelminthes</taxon>
        <taxon>Trematoda</taxon>
        <taxon>Digenea</taxon>
        <taxon>Strigeidida</taxon>
        <taxon>Schistosomatoidea</taxon>
        <taxon>Schistosomatidae</taxon>
        <taxon>Schistosoma</taxon>
    </lineage>
</organism>
<reference evidence="5" key="1">
    <citation type="submission" date="2023-11" db="UniProtKB">
        <authorList>
            <consortium name="WormBaseParasite"/>
        </authorList>
    </citation>
    <scope>IDENTIFICATION</scope>
</reference>
<dbReference type="InterPro" id="IPR004963">
    <property type="entry name" value="PAE/NOTUM"/>
</dbReference>
<evidence type="ECO:0000313" key="5">
    <source>
        <dbReference type="WBParaSite" id="SMRG1_990.1"/>
    </source>
</evidence>
<accession>A0AA85APW0</accession>
<keyword evidence="3" id="KW-1133">Transmembrane helix</keyword>
<name>A0AA85APW0_9TREM</name>
<dbReference type="GO" id="GO:0016787">
    <property type="term" value="F:hydrolase activity"/>
    <property type="evidence" value="ECO:0007669"/>
    <property type="project" value="InterPro"/>
</dbReference>
<dbReference type="Proteomes" id="UP000050790">
    <property type="component" value="Unassembled WGS sequence"/>
</dbReference>
<feature type="compositionally biased region" description="Low complexity" evidence="2">
    <location>
        <begin position="543"/>
        <end position="552"/>
    </location>
</feature>
<evidence type="ECO:0000256" key="3">
    <source>
        <dbReference type="SAM" id="Phobius"/>
    </source>
</evidence>
<keyword evidence="3" id="KW-0812">Transmembrane</keyword>
<protein>
    <recommendedName>
        <fullName evidence="6">Palmitoleoyl-protein carboxylesterase NOTUM</fullName>
    </recommendedName>
</protein>